<evidence type="ECO:0008006" key="3">
    <source>
        <dbReference type="Google" id="ProtNLM"/>
    </source>
</evidence>
<dbReference type="eggNOG" id="ENOG5031GHU">
    <property type="taxonomic scope" value="Bacteria"/>
</dbReference>
<dbReference type="Proteomes" id="UP000029692">
    <property type="component" value="Unassembled WGS sequence"/>
</dbReference>
<dbReference type="InterPro" id="IPR025449">
    <property type="entry name" value="JetB"/>
</dbReference>
<name>A0A098QTS4_9SPIO</name>
<dbReference type="OrthoDB" id="369102at2"/>
<organism evidence="1 2">
    <name type="scientific">Spirochaeta lutea</name>
    <dbReference type="NCBI Taxonomy" id="1480694"/>
    <lineage>
        <taxon>Bacteria</taxon>
        <taxon>Pseudomonadati</taxon>
        <taxon>Spirochaetota</taxon>
        <taxon>Spirochaetia</taxon>
        <taxon>Spirochaetales</taxon>
        <taxon>Spirochaetaceae</taxon>
        <taxon>Spirochaeta</taxon>
    </lineage>
</organism>
<keyword evidence="2" id="KW-1185">Reference proteome</keyword>
<comment type="caution">
    <text evidence="1">The sequence shown here is derived from an EMBL/GenBank/DDBJ whole genome shotgun (WGS) entry which is preliminary data.</text>
</comment>
<evidence type="ECO:0000313" key="1">
    <source>
        <dbReference type="EMBL" id="KGE71144.1"/>
    </source>
</evidence>
<proteinExistence type="predicted"/>
<reference evidence="1 2" key="1">
    <citation type="submission" date="2014-05" db="EMBL/GenBank/DDBJ databases">
        <title>De novo Genome Sequence of Spirocheata sp.</title>
        <authorList>
            <person name="Shivani Y."/>
            <person name="Subhash Y."/>
            <person name="Tushar L."/>
            <person name="Sasikala C."/>
            <person name="Ramana C.V."/>
        </authorList>
    </citation>
    <scope>NUCLEOTIDE SEQUENCE [LARGE SCALE GENOMIC DNA]</scope>
    <source>
        <strain evidence="1 2">JC230</strain>
    </source>
</reference>
<dbReference type="EMBL" id="JNUP01000069">
    <property type="protein sequence ID" value="KGE71144.1"/>
    <property type="molecule type" value="Genomic_DNA"/>
</dbReference>
<dbReference type="RefSeq" id="WP_037549270.1">
    <property type="nucleotide sequence ID" value="NZ_JNUP01000069.1"/>
</dbReference>
<accession>A0A098QTS4</accession>
<dbReference type="AlphaFoldDB" id="A0A098QTS4"/>
<dbReference type="Pfam" id="PF13835">
    <property type="entry name" value="DUF4194"/>
    <property type="match status" value="1"/>
</dbReference>
<gene>
    <name evidence="1" type="ORF">DC28_12930</name>
</gene>
<protein>
    <recommendedName>
        <fullName evidence="3">DUF4194 domain-containing protein</fullName>
    </recommendedName>
</protein>
<evidence type="ECO:0000313" key="2">
    <source>
        <dbReference type="Proteomes" id="UP000029692"/>
    </source>
</evidence>
<sequence>MTEHNSLSPLLISLFKGVLYREDNQTQWQELVRHQGRIQDYVSLLGLQVVVDEQAGYGFLQNREDDQETENLPRLIPRRRLSYPVSLTLVLLRRRLADHDSSTGEDRLILSTDEVVEMLRTFLPEGNTESRTIDRMSSILSKIADLGFIRFIDSAKTKLEIKRILSAFVDAQWMNQFDERLREYADHALDREEE</sequence>
<dbReference type="STRING" id="1480694.DC28_12930"/>